<dbReference type="Proteomes" id="UP000186019">
    <property type="component" value="Unassembled WGS sequence"/>
</dbReference>
<gene>
    <name evidence="1" type="ORF">SAMN05421666_1032</name>
</gene>
<protein>
    <submittedName>
        <fullName evidence="1">Uncharacterized protein</fullName>
    </submittedName>
</protein>
<proteinExistence type="predicted"/>
<name>A0A1N7FH49_9RHOB</name>
<evidence type="ECO:0000313" key="1">
    <source>
        <dbReference type="EMBL" id="SIR99555.1"/>
    </source>
</evidence>
<dbReference type="STRING" id="573024.SAMN05216208_1104"/>
<evidence type="ECO:0000313" key="2">
    <source>
        <dbReference type="Proteomes" id="UP000186019"/>
    </source>
</evidence>
<keyword evidence="2" id="KW-1185">Reference proteome</keyword>
<accession>A0A1N7FH49</accession>
<sequence length="54" mass="5899">MDTKNEGKVIQMAHALADKSLEPASAVQRIEMLEIIEKLAAHLVTESRLVNAAI</sequence>
<reference evidence="1 2" key="1">
    <citation type="submission" date="2017-01" db="EMBL/GenBank/DDBJ databases">
        <authorList>
            <person name="Mah S.A."/>
            <person name="Swanson W.J."/>
            <person name="Moy G.W."/>
            <person name="Vacquier V.D."/>
        </authorList>
    </citation>
    <scope>NUCLEOTIDE SEQUENCE [LARGE SCALE GENOMIC DNA]</scope>
    <source>
        <strain evidence="1 2">DSM 29590</strain>
    </source>
</reference>
<dbReference type="EMBL" id="FTNV01000001">
    <property type="protein sequence ID" value="SIR99555.1"/>
    <property type="molecule type" value="Genomic_DNA"/>
</dbReference>
<dbReference type="RefSeq" id="WP_170846544.1">
    <property type="nucleotide sequence ID" value="NZ_FOAC01000001.1"/>
</dbReference>
<organism evidence="1 2">
    <name type="scientific">Roseovarius nanhaiticus</name>
    <dbReference type="NCBI Taxonomy" id="573024"/>
    <lineage>
        <taxon>Bacteria</taxon>
        <taxon>Pseudomonadati</taxon>
        <taxon>Pseudomonadota</taxon>
        <taxon>Alphaproteobacteria</taxon>
        <taxon>Rhodobacterales</taxon>
        <taxon>Roseobacteraceae</taxon>
        <taxon>Roseovarius</taxon>
    </lineage>
</organism>
<dbReference type="AlphaFoldDB" id="A0A1N7FH49"/>